<evidence type="ECO:0000313" key="1">
    <source>
        <dbReference type="EMBL" id="OGC82791.1"/>
    </source>
</evidence>
<gene>
    <name evidence="1" type="ORF">A3D68_00235</name>
</gene>
<protein>
    <submittedName>
        <fullName evidence="1">Uncharacterized protein</fullName>
    </submittedName>
</protein>
<dbReference type="STRING" id="1797240.A3D68_00235"/>
<reference evidence="1 2" key="1">
    <citation type="journal article" date="2016" name="Nat. Commun.">
        <title>Thousands of microbial genomes shed light on interconnected biogeochemical processes in an aquifer system.</title>
        <authorList>
            <person name="Anantharaman K."/>
            <person name="Brown C.T."/>
            <person name="Hug L.A."/>
            <person name="Sharon I."/>
            <person name="Castelle C.J."/>
            <person name="Probst A.J."/>
            <person name="Thomas B.C."/>
            <person name="Singh A."/>
            <person name="Wilkins M.J."/>
            <person name="Karaoz U."/>
            <person name="Brodie E.L."/>
            <person name="Williams K.H."/>
            <person name="Hubbard S.S."/>
            <person name="Banfield J.F."/>
        </authorList>
    </citation>
    <scope>NUCLEOTIDE SEQUENCE [LARGE SCALE GENOMIC DNA]</scope>
</reference>
<accession>A0A1F4XM78</accession>
<dbReference type="Proteomes" id="UP000177564">
    <property type="component" value="Unassembled WGS sequence"/>
</dbReference>
<organism evidence="1 2">
    <name type="scientific">Candidatus Adlerbacteria bacterium RIFCSPHIGHO2_02_FULL_52_17</name>
    <dbReference type="NCBI Taxonomy" id="1797240"/>
    <lineage>
        <taxon>Bacteria</taxon>
        <taxon>Candidatus Adleribacteriota</taxon>
    </lineage>
</organism>
<evidence type="ECO:0000313" key="2">
    <source>
        <dbReference type="Proteomes" id="UP000177564"/>
    </source>
</evidence>
<proteinExistence type="predicted"/>
<name>A0A1F4XM78_9BACT</name>
<dbReference type="EMBL" id="MEWU01000036">
    <property type="protein sequence ID" value="OGC82791.1"/>
    <property type="molecule type" value="Genomic_DNA"/>
</dbReference>
<dbReference type="AlphaFoldDB" id="A0A1F4XM78"/>
<sequence length="78" mass="9277">MQTKKNSQDEANFIPKQLSAFVQYYNQNIPASFPRASAKILQKFKETHEELFKEGGEWTVDKHRKKLMDWITSNREML</sequence>
<comment type="caution">
    <text evidence="1">The sequence shown here is derived from an EMBL/GenBank/DDBJ whole genome shotgun (WGS) entry which is preliminary data.</text>
</comment>